<dbReference type="AlphaFoldDB" id="Q0I5P9"/>
<protein>
    <recommendedName>
        <fullName evidence="2">SpoVT-AbrB domain-containing protein</fullName>
    </recommendedName>
</protein>
<evidence type="ECO:0000313" key="1">
    <source>
        <dbReference type="EMBL" id="ABI26038.1"/>
    </source>
</evidence>
<reference evidence="1" key="1">
    <citation type="submission" date="2006-08" db="EMBL/GenBank/DDBJ databases">
        <title>Complete genome sequence of Haemophilus somnus 129PT.</title>
        <authorList>
            <person name="Copeland A."/>
            <person name="Lucas S."/>
            <person name="Lapidus A."/>
            <person name="Barry K."/>
            <person name="Glavina del Rio T."/>
            <person name="Hammon N."/>
            <person name="Dalin E."/>
            <person name="Tice H."/>
            <person name="Pitluck S."/>
            <person name="Brettin T.S."/>
            <person name="Bruce D."/>
            <person name="Challacombe J.F."/>
            <person name="Chertkov O."/>
            <person name="Detter J.C."/>
            <person name="Gilna P."/>
            <person name="Han S."/>
            <person name="Misra M."/>
            <person name="Tapia R."/>
            <person name="Thayer N.N."/>
            <person name="Xie G."/>
            <person name="Inzana T.J."/>
            <person name="Duncan A.J."/>
            <person name="Siddaramppa S."/>
            <person name="Richardson P."/>
        </authorList>
    </citation>
    <scope>NUCLEOTIDE SEQUENCE</scope>
    <source>
        <strain evidence="1">129PT</strain>
    </source>
</reference>
<name>Q0I5P9_HISS1</name>
<dbReference type="Gene3D" id="2.10.260.10">
    <property type="match status" value="1"/>
</dbReference>
<dbReference type="KEGG" id="hso:HS_1770"/>
<dbReference type="eggNOG" id="COG4456">
    <property type="taxonomic scope" value="Bacteria"/>
</dbReference>
<sequence length="110" mass="12801">MACFINKQSLCYDLLHLDQVETKMERIASLFKNGRSQAVRLPVDFEFNAKKIYIRKEANGDVVLSMRSQQQSSWDKMWSALDNLDAVDFLTPEERRQELSARDPFEGINL</sequence>
<proteinExistence type="predicted"/>
<evidence type="ECO:0008006" key="2">
    <source>
        <dbReference type="Google" id="ProtNLM"/>
    </source>
</evidence>
<dbReference type="EMBL" id="CP000436">
    <property type="protein sequence ID" value="ABI26038.1"/>
    <property type="molecule type" value="Genomic_DNA"/>
</dbReference>
<dbReference type="HOGENOM" id="CLU_162018_1_0_6"/>
<gene>
    <name evidence="1" type="ordered locus">HS_1770</name>
</gene>
<organism evidence="1">
    <name type="scientific">Histophilus somni (strain 129Pt)</name>
    <name type="common">Haemophilus somnus</name>
    <dbReference type="NCBI Taxonomy" id="205914"/>
    <lineage>
        <taxon>Bacteria</taxon>
        <taxon>Pseudomonadati</taxon>
        <taxon>Pseudomonadota</taxon>
        <taxon>Gammaproteobacteria</taxon>
        <taxon>Pasteurellales</taxon>
        <taxon>Pasteurellaceae</taxon>
        <taxon>Histophilus</taxon>
    </lineage>
</organism>
<accession>Q0I5P9</accession>